<dbReference type="Pfam" id="PF14397">
    <property type="entry name" value="ATPgrasp_ST"/>
    <property type="match status" value="1"/>
</dbReference>
<reference evidence="3" key="1">
    <citation type="journal article" date="2019" name="Int. J. Syst. Evol. Microbiol.">
        <title>The Global Catalogue of Microorganisms (GCM) 10K type strain sequencing project: providing services to taxonomists for standard genome sequencing and annotation.</title>
        <authorList>
            <consortium name="The Broad Institute Genomics Platform"/>
            <consortium name="The Broad Institute Genome Sequencing Center for Infectious Disease"/>
            <person name="Wu L."/>
            <person name="Ma J."/>
        </authorList>
    </citation>
    <scope>NUCLEOTIDE SEQUENCE [LARGE SCALE GENOMIC DNA]</scope>
    <source>
        <strain evidence="3">KACC 12649</strain>
    </source>
</reference>
<dbReference type="EMBL" id="JBHSMU010000007">
    <property type="protein sequence ID" value="MFC5459456.1"/>
    <property type="molecule type" value="Genomic_DNA"/>
</dbReference>
<dbReference type="SUPFAM" id="SSF56059">
    <property type="entry name" value="Glutathione synthetase ATP-binding domain-like"/>
    <property type="match status" value="1"/>
</dbReference>
<accession>A0ABW0L3S3</accession>
<evidence type="ECO:0000313" key="3">
    <source>
        <dbReference type="Proteomes" id="UP001596050"/>
    </source>
</evidence>
<evidence type="ECO:0000259" key="1">
    <source>
        <dbReference type="Pfam" id="PF14397"/>
    </source>
</evidence>
<dbReference type="InterPro" id="IPR039523">
    <property type="entry name" value="RimK-rel_E_lig_ATP-grasp"/>
</dbReference>
<comment type="caution">
    <text evidence="2">The sequence shown here is derived from an EMBL/GenBank/DDBJ whole genome shotgun (WGS) entry which is preliminary data.</text>
</comment>
<dbReference type="Proteomes" id="UP001596050">
    <property type="component" value="Unassembled WGS sequence"/>
</dbReference>
<keyword evidence="3" id="KW-1185">Reference proteome</keyword>
<evidence type="ECO:0000313" key="2">
    <source>
        <dbReference type="EMBL" id="MFC5459456.1"/>
    </source>
</evidence>
<sequence length="361" mass="39214">MKLSHVLNVASQYMRAELYAISSIKRLSDVHLLWGPIHARRNLGLGAKFFSLYSLAEVPKRTWSDYLDNEPLKKRYAAITSKEARLLADDKIKFFEHCSAHGIATANIVALVTKSEPNGSSIPHVLAASDLEKLLVPGEYFVKPSNGSHGKGTFSLTVTASGVRWSGGNSGSFPDLARYCEAALAFTRALIVQPKLVNHHVIKNITQSKGLSTIRVVTIRNARQIEVIAGAVRIVVGESDVDNFSHGASGNLVAGVDVDTGEMITSIGSKSKTWPAMKDVPVHPQSGASIMGVQLPYWPEVLALVKAAHTSIAGLHTVGWDVAILENGPVIVEANWRYDIDILQVAYKKGFRKVIDEKLAC</sequence>
<name>A0ABW0L3S3_9BURK</name>
<organism evidence="2 3">
    <name type="scientific">Massilia niabensis</name>
    <dbReference type="NCBI Taxonomy" id="544910"/>
    <lineage>
        <taxon>Bacteria</taxon>
        <taxon>Pseudomonadati</taxon>
        <taxon>Pseudomonadota</taxon>
        <taxon>Betaproteobacteria</taxon>
        <taxon>Burkholderiales</taxon>
        <taxon>Oxalobacteraceae</taxon>
        <taxon>Telluria group</taxon>
        <taxon>Massilia</taxon>
    </lineage>
</organism>
<gene>
    <name evidence="2" type="ORF">ACFPN5_06505</name>
</gene>
<feature type="domain" description="Alpha-L-glutamate ligase-related protein ATP-grasp" evidence="1">
    <location>
        <begin position="81"/>
        <end position="354"/>
    </location>
</feature>
<proteinExistence type="predicted"/>
<dbReference type="RefSeq" id="WP_379781344.1">
    <property type="nucleotide sequence ID" value="NZ_JBHSMU010000007.1"/>
</dbReference>
<protein>
    <submittedName>
        <fullName evidence="2">Sugar-transfer associated ATP-grasp domain-containing protein</fullName>
    </submittedName>
</protein>